<name>A0AAN8PQA9_PATCE</name>
<gene>
    <name evidence="2" type="ORF">SNE40_014333</name>
</gene>
<feature type="compositionally biased region" description="Basic and acidic residues" evidence="1">
    <location>
        <begin position="29"/>
        <end position="52"/>
    </location>
</feature>
<evidence type="ECO:0000313" key="2">
    <source>
        <dbReference type="EMBL" id="KAK6175961.1"/>
    </source>
</evidence>
<evidence type="ECO:0000256" key="1">
    <source>
        <dbReference type="SAM" id="MobiDB-lite"/>
    </source>
</evidence>
<dbReference type="AlphaFoldDB" id="A0AAN8PQA9"/>
<dbReference type="Proteomes" id="UP001347796">
    <property type="component" value="Unassembled WGS sequence"/>
</dbReference>
<feature type="compositionally biased region" description="Polar residues" evidence="1">
    <location>
        <begin position="90"/>
        <end position="100"/>
    </location>
</feature>
<organism evidence="2 3">
    <name type="scientific">Patella caerulea</name>
    <name type="common">Rayed Mediterranean limpet</name>
    <dbReference type="NCBI Taxonomy" id="87958"/>
    <lineage>
        <taxon>Eukaryota</taxon>
        <taxon>Metazoa</taxon>
        <taxon>Spiralia</taxon>
        <taxon>Lophotrochozoa</taxon>
        <taxon>Mollusca</taxon>
        <taxon>Gastropoda</taxon>
        <taxon>Patellogastropoda</taxon>
        <taxon>Patelloidea</taxon>
        <taxon>Patellidae</taxon>
        <taxon>Patella</taxon>
    </lineage>
</organism>
<proteinExistence type="predicted"/>
<keyword evidence="3" id="KW-1185">Reference proteome</keyword>
<sequence length="100" mass="11428">MMKKLKRRLSLTLRPGRTIDESLSELAEHLTVEDRSQSVQEVRENGIVHEIPRIGSDGESEEVSGTSDEKDDNISPVKRRNKNRRINEVRSPTQLTCCIK</sequence>
<dbReference type="EMBL" id="JAZGQO010000010">
    <property type="protein sequence ID" value="KAK6175961.1"/>
    <property type="molecule type" value="Genomic_DNA"/>
</dbReference>
<feature type="region of interest" description="Disordered" evidence="1">
    <location>
        <begin position="29"/>
        <end position="100"/>
    </location>
</feature>
<evidence type="ECO:0000313" key="3">
    <source>
        <dbReference type="Proteomes" id="UP001347796"/>
    </source>
</evidence>
<protein>
    <submittedName>
        <fullName evidence="2">Uncharacterized protein</fullName>
    </submittedName>
</protein>
<comment type="caution">
    <text evidence="2">The sequence shown here is derived from an EMBL/GenBank/DDBJ whole genome shotgun (WGS) entry which is preliminary data.</text>
</comment>
<accession>A0AAN8PQA9</accession>
<reference evidence="2 3" key="1">
    <citation type="submission" date="2024-01" db="EMBL/GenBank/DDBJ databases">
        <title>The genome of the rayed Mediterranean limpet Patella caerulea (Linnaeus, 1758).</title>
        <authorList>
            <person name="Anh-Thu Weber A."/>
            <person name="Halstead-Nussloch G."/>
        </authorList>
    </citation>
    <scope>NUCLEOTIDE SEQUENCE [LARGE SCALE GENOMIC DNA]</scope>
    <source>
        <strain evidence="2">AATW-2023a</strain>
        <tissue evidence="2">Whole specimen</tissue>
    </source>
</reference>